<reference evidence="7 8" key="1">
    <citation type="journal article" date="2009" name="Science">
        <title>Genome sequence, comparative analysis, and population genetics of the domestic horse.</title>
        <authorList>
            <consortium name="Broad Institute Genome Sequencing Platform"/>
            <consortium name="Broad Institute Whole Genome Assembly Team"/>
            <person name="Wade C.M."/>
            <person name="Giulotto E."/>
            <person name="Sigurdsson S."/>
            <person name="Zoli M."/>
            <person name="Gnerre S."/>
            <person name="Imsland F."/>
            <person name="Lear T.L."/>
            <person name="Adelson D.L."/>
            <person name="Bailey E."/>
            <person name="Bellone R.R."/>
            <person name="Bloecker H."/>
            <person name="Distl O."/>
            <person name="Edgar R.C."/>
            <person name="Garber M."/>
            <person name="Leeb T."/>
            <person name="Mauceli E."/>
            <person name="MacLeod J.N."/>
            <person name="Penedo M.C.T."/>
            <person name="Raison J.M."/>
            <person name="Sharpe T."/>
            <person name="Vogel J."/>
            <person name="Andersson L."/>
            <person name="Antczak D.F."/>
            <person name="Biagi T."/>
            <person name="Binns M.M."/>
            <person name="Chowdhary B.P."/>
            <person name="Coleman S.J."/>
            <person name="Della Valle G."/>
            <person name="Fryc S."/>
            <person name="Guerin G."/>
            <person name="Hasegawa T."/>
            <person name="Hill E.W."/>
            <person name="Jurka J."/>
            <person name="Kiialainen A."/>
            <person name="Lindgren G."/>
            <person name="Liu J."/>
            <person name="Magnani E."/>
            <person name="Mickelson J.R."/>
            <person name="Murray J."/>
            <person name="Nergadze S.G."/>
            <person name="Onofrio R."/>
            <person name="Pedroni S."/>
            <person name="Piras M.F."/>
            <person name="Raudsepp T."/>
            <person name="Rocchi M."/>
            <person name="Roeed K.H."/>
            <person name="Ryder O.A."/>
            <person name="Searle S."/>
            <person name="Skow L."/>
            <person name="Swinburne J.E."/>
            <person name="Syvaenen A.C."/>
            <person name="Tozaki T."/>
            <person name="Valberg S.J."/>
            <person name="Vaudin M."/>
            <person name="White J.R."/>
            <person name="Zody M.C."/>
            <person name="Lander E.S."/>
            <person name="Lindblad-Toh K."/>
        </authorList>
    </citation>
    <scope>NUCLEOTIDE SEQUENCE [LARGE SCALE GENOMIC DNA]</scope>
    <source>
        <strain evidence="7 8">Thoroughbred</strain>
    </source>
</reference>
<evidence type="ECO:0000256" key="4">
    <source>
        <dbReference type="ARBA" id="ARBA00040512"/>
    </source>
</evidence>
<organism evidence="7 8">
    <name type="scientific">Equus caballus</name>
    <name type="common">Horse</name>
    <dbReference type="NCBI Taxonomy" id="9796"/>
    <lineage>
        <taxon>Eukaryota</taxon>
        <taxon>Metazoa</taxon>
        <taxon>Chordata</taxon>
        <taxon>Craniata</taxon>
        <taxon>Vertebrata</taxon>
        <taxon>Euteleostomi</taxon>
        <taxon>Mammalia</taxon>
        <taxon>Eutheria</taxon>
        <taxon>Laurasiatheria</taxon>
        <taxon>Perissodactyla</taxon>
        <taxon>Equidae</taxon>
        <taxon>Equus</taxon>
    </lineage>
</organism>
<dbReference type="Gene3D" id="1.20.5.4090">
    <property type="match status" value="1"/>
</dbReference>
<dbReference type="Bgee" id="ENSECAG00000021270">
    <property type="expression patterns" value="Expressed in gluteus medius and 23 other cell types or tissues"/>
</dbReference>
<dbReference type="FunFam" id="1.20.5.4090:FF:000001">
    <property type="entry name" value="leucine-rich repeat flightless-interacting protein 2 isoform X1"/>
    <property type="match status" value="1"/>
</dbReference>
<dbReference type="Ensembl" id="ENSECAT00000048393.3">
    <property type="protein sequence ID" value="ENSECAP00000024241.3"/>
    <property type="gene ID" value="ENSECAG00000021270.4"/>
</dbReference>
<dbReference type="AlphaFoldDB" id="A0A3Q2GUA6"/>
<dbReference type="PANTHER" id="PTHR19212">
    <property type="entry name" value="LEUCINE RICH REPEAT IN FLII INTERACTING PROTEIN"/>
    <property type="match status" value="1"/>
</dbReference>
<dbReference type="CTD" id="9209"/>
<evidence type="ECO:0000313" key="7">
    <source>
        <dbReference type="Ensembl" id="ENSECAP00000024241.3"/>
    </source>
</evidence>
<gene>
    <name evidence="7 9" type="primary">LRRFIP2</name>
</gene>
<sequence>MGTPGSGRKRTPMKDRFSAEDEALSNIAREAEARLAAKRAARAEARDIRMRELERQQKEHSHHSFDRKWGQIQKWLEDSERARYSHRSSHHRPYLGVEDALSVRSLGSHRNSLKDITGTDWSRASTPKRRDIMYDTLKDRSSRLSSLNHSSSHSYRMKKRSSGSHKDPLSGLYFDQRNYSSLRHSKPTSAYYTRSSSLYNDSLATSKSHRASPIANSGLLRSASLVSLYDGGLYNPYGSRTPSEYSYYSSRTSSARSSPVFTDDDSASIASSGRASRGRRESVVSTADYFSRSNRRGSIVSEVDDVSIPDLTSFDEKSDKQYAENYTRPSSRNSASATTPLSGNSSRRGSGDTSSLIDPDASLSELRDIYDLKDQIQDVEGRYMQGLKELKESLSEVEEKYKKAMVSNAQLDNEKNNLIYQVDTLKDVIEEQEEQMAEFYRENEEKSKELERQKHMCSVLQHKMDELKEGLRQRDELIEKHGLVIIPDGTPNGDVNHEPVVGAITVVSQEAAQVLESAGEGPLDVRLRKLAGEKEELLSQIRKLKLQLEEERQKCSRSDSTVGGVAGLQNGSDLQFIEMQRDANRQISEYKFKLSKAEQDITTLEQSISRLEGQVLRYKTAAENAEKVEDELKAEKRKLQRELRTALDKIEEMEMTNSHLAKRLEKMKANRTALLAQQ</sequence>
<reference evidence="7" key="2">
    <citation type="submission" date="2025-08" db="UniProtKB">
        <authorList>
            <consortium name="Ensembl"/>
        </authorList>
    </citation>
    <scope>IDENTIFICATION</scope>
    <source>
        <strain evidence="7">Thoroughbred</strain>
    </source>
</reference>
<dbReference type="GeneID" id="100050285"/>
<feature type="coiled-coil region" evidence="5">
    <location>
        <begin position="387"/>
        <end position="480"/>
    </location>
</feature>
<dbReference type="OrthoDB" id="10028421at2759"/>
<dbReference type="VGNC" id="VGNC:19798">
    <property type="gene designation" value="LRRFIP2"/>
</dbReference>
<feature type="coiled-coil region" evidence="5">
    <location>
        <begin position="527"/>
        <end position="554"/>
    </location>
</feature>
<accession>A0A3Q2GUA6</accession>
<feature type="region of interest" description="Disordered" evidence="6">
    <location>
        <begin position="143"/>
        <end position="170"/>
    </location>
</feature>
<evidence type="ECO:0000313" key="8">
    <source>
        <dbReference type="Proteomes" id="UP000002281"/>
    </source>
</evidence>
<dbReference type="ExpressionAtlas" id="A0A3Q2GUA6">
    <property type="expression patterns" value="baseline"/>
</dbReference>
<evidence type="ECO:0000256" key="3">
    <source>
        <dbReference type="ARBA" id="ARBA00023054"/>
    </source>
</evidence>
<feature type="coiled-coil region" evidence="5">
    <location>
        <begin position="580"/>
        <end position="670"/>
    </location>
</feature>
<evidence type="ECO:0000313" key="9">
    <source>
        <dbReference type="VGNC" id="VGNC:19798"/>
    </source>
</evidence>
<dbReference type="InterPro" id="IPR019139">
    <property type="entry name" value="LRRFIP1/2"/>
</dbReference>
<reference evidence="7" key="3">
    <citation type="submission" date="2025-09" db="UniProtKB">
        <authorList>
            <consortium name="Ensembl"/>
        </authorList>
    </citation>
    <scope>IDENTIFICATION</scope>
    <source>
        <strain evidence="7">Thoroughbred</strain>
    </source>
</reference>
<evidence type="ECO:0000256" key="6">
    <source>
        <dbReference type="SAM" id="MobiDB-lite"/>
    </source>
</evidence>
<evidence type="ECO:0000256" key="5">
    <source>
        <dbReference type="SAM" id="Coils"/>
    </source>
</evidence>
<evidence type="ECO:0000256" key="2">
    <source>
        <dbReference type="ARBA" id="ARBA00022687"/>
    </source>
</evidence>
<dbReference type="GO" id="GO:0016055">
    <property type="term" value="P:Wnt signaling pathway"/>
    <property type="evidence" value="ECO:0007669"/>
    <property type="project" value="UniProtKB-KW"/>
</dbReference>
<keyword evidence="3 5" id="KW-0175">Coiled coil</keyword>
<keyword evidence="2" id="KW-0879">Wnt signaling pathway</keyword>
<dbReference type="Pfam" id="PF09738">
    <property type="entry name" value="LRRFIP"/>
    <property type="match status" value="2"/>
</dbReference>
<name>A0A3Q2GUA6_HORSE</name>
<dbReference type="PANTHER" id="PTHR19212:SF6">
    <property type="entry name" value="LEUCINE-RICH REPEAT FLIGHTLESS-INTERACTING PROTEIN 2"/>
    <property type="match status" value="1"/>
</dbReference>
<feature type="compositionally biased region" description="Low complexity" evidence="6">
    <location>
        <begin position="143"/>
        <end position="154"/>
    </location>
</feature>
<evidence type="ECO:0000256" key="1">
    <source>
        <dbReference type="ARBA" id="ARBA00008275"/>
    </source>
</evidence>
<dbReference type="GO" id="GO:0006355">
    <property type="term" value="P:regulation of DNA-templated transcription"/>
    <property type="evidence" value="ECO:0007669"/>
    <property type="project" value="InterPro"/>
</dbReference>
<keyword evidence="8" id="KW-1185">Reference proteome</keyword>
<feature type="region of interest" description="Disordered" evidence="6">
    <location>
        <begin position="318"/>
        <end position="359"/>
    </location>
</feature>
<feature type="region of interest" description="Disordered" evidence="6">
    <location>
        <begin position="1"/>
        <end position="20"/>
    </location>
</feature>
<dbReference type="Proteomes" id="UP000002281">
    <property type="component" value="Chromosome 16"/>
</dbReference>
<feature type="region of interest" description="Disordered" evidence="6">
    <location>
        <begin position="254"/>
        <end position="283"/>
    </location>
</feature>
<dbReference type="GeneTree" id="ENSGT00530000063564"/>
<proteinExistence type="inferred from homology"/>
<comment type="similarity">
    <text evidence="1">Belongs to the LRRFIP family.</text>
</comment>
<protein>
    <recommendedName>
        <fullName evidence="4">Leucine-rich repeat flightless-interacting protein 2</fullName>
    </recommendedName>
</protein>
<feature type="compositionally biased region" description="Polar residues" evidence="6">
    <location>
        <begin position="327"/>
        <end position="356"/>
    </location>
</feature>